<reference evidence="3" key="1">
    <citation type="submission" date="2021-10" db="EMBL/GenBank/DDBJ databases">
        <title>Tropical sea cucumber genome reveals ecological adaptation and Cuvierian tubules defense mechanism.</title>
        <authorList>
            <person name="Chen T."/>
        </authorList>
    </citation>
    <scope>NUCLEOTIDE SEQUENCE</scope>
    <source>
        <strain evidence="3">Nanhai2018</strain>
        <tissue evidence="3">Muscle</tissue>
    </source>
</reference>
<dbReference type="PANTHER" id="PTHR47018:SF2">
    <property type="entry name" value="TESMIN_TSO1-LIKE CXC DOMAIN-CONTAINING PROTEIN"/>
    <property type="match status" value="1"/>
</dbReference>
<comment type="caution">
    <text evidence="3">The sequence shown here is derived from an EMBL/GenBank/DDBJ whole genome shotgun (WGS) entry which is preliminary data.</text>
</comment>
<feature type="region of interest" description="Disordered" evidence="1">
    <location>
        <begin position="1369"/>
        <end position="1388"/>
    </location>
</feature>
<sequence>MKRCLQHHGTSPQNLGEKTGIRVTSLLLGYAMRRAADDYTKLSSVSTPSYYSPSTLLGKLMQSLNKHMRQSTLQHEPSLGTLLWRSGDSTADLLLRQLNATKKTALPKQTAGPEGAHPKATDVDYLVPAATILKGDIHQVSEKFREQTRQQDFANFDVSDIIKVLPARLEFFAIVTETKSQQAQRELSVNPGWSHDKHYVPEGVGDIGHRHKLRTLFGVCHAVYTHDDRCGYPIHTLLGEAVHGLGGSDELMRILNRFGITSSLSKIRDYEMDHVYIRLKYGWENVFTDDAFCFASVDNVDKSSAHASVKAAGGARGIHATSYQIVEPKPRGLTSSPEKTDMPSTSSGIRPSRTQIVLPTTVSVNMINEIRRKARPQVISWDRSKKNAPYGSLKDFEIQPKEDEAIRHATTTLLGYAISKNSASATPARDSRLLFPDLNLICPMPNASVVEKSSVFYIGVLNEHADNINTIKEVVETLHEEIVVQRNLESLAVVGDGKTFFHLAKLKQEYSAELEWMIPFPGDWHTLKNLQPVLMKIYWHAGLSDLASTVHKGATLTSVFQCSNFRRSHDFLILAWEALLRTQILSFMKYVDEHPELGLEEMLMAKVAKKLDTIKTLDDGKAPQAMLDVWEIVGGEEFGQVFTDFRHKMSANETYKLWDSFIHRDALAYILLFVAIRTGNWHLRIGALKKMAPLFHAFDRPTYLRLIPRHLLDVLQMPNTMLDHLQNGGFVASLKGIPGRSVAADECHEMKINKEVKMAMAKPVPDMMDRVALLLPYRATAIERLKNQVSSGEVKGTEMSNASELVNVEGKVKIYMAKLDETLLSSYRPKLDVSPLYTFSGQFADAAQREDKDMMHFYEVGEQSLKSYISTRLLNVPRVDVPHRQRRLKTFIPKRKRQTKVSLKAKNTKIVTRCLRKIIVHSKNTHQPIEHLGQFIELPLAIANPKGSMIHGNKANSTSVYRRRYSEAFTKALPAGWKPECVILEGMFLINSSPMRSAQVFRDYTYHLLSNFILPRFALGACEVHVVFDHPGRNGTSPKDLDRLRPEDGSEFLREGQRLVSAAGFDEYMIDKAKSATKFAIEEESNFSSNHEESDSRVWLHCLNTPHSRVLIYSPDTDTYHIGLRSLYSPDGTMKKDAVVQLSMSIDSNEYLSLSKLVNFLRSDPDLDALAKDQLPTTMQTIYIASGCDYTSFFYGCGKASFLSTFFQHANFITGSDEEGTLADNDIHSEKGLLAFYRLVGSLYYKKFSSVMPSDFKTPKQLFQSFKTEDTDVKIHHNWLNSIREHSWEKVDSEEEVMPSNEALLLHWQRTCWVAHLWGQAGNHQVNHAPITEYGYCQKDNVLCIEWDTPNNIKPDDTVYESEEGEYDLFDDPTRWTDGASSDESDNDSGYQTFDVGAFFVFLVGPVTSE</sequence>
<dbReference type="OrthoDB" id="6142961at2759"/>
<accession>A0A9Q1HJP1</accession>
<feature type="compositionally biased region" description="Polar residues" evidence="1">
    <location>
        <begin position="333"/>
        <end position="351"/>
    </location>
</feature>
<dbReference type="InterPro" id="IPR046496">
    <property type="entry name" value="DUF6589"/>
</dbReference>
<gene>
    <name evidence="3" type="ORF">HOLleu_00456</name>
</gene>
<proteinExistence type="predicted"/>
<evidence type="ECO:0000313" key="3">
    <source>
        <dbReference type="EMBL" id="KAJ8048225.1"/>
    </source>
</evidence>
<name>A0A9Q1HJP1_HOLLE</name>
<protein>
    <recommendedName>
        <fullName evidence="2">DUF6589 domain-containing protein</fullName>
    </recommendedName>
</protein>
<evidence type="ECO:0000313" key="4">
    <source>
        <dbReference type="Proteomes" id="UP001152320"/>
    </source>
</evidence>
<evidence type="ECO:0000256" key="1">
    <source>
        <dbReference type="SAM" id="MobiDB-lite"/>
    </source>
</evidence>
<feature type="domain" description="DUF6589" evidence="2">
    <location>
        <begin position="392"/>
        <end position="757"/>
    </location>
</feature>
<dbReference type="EMBL" id="JAIZAY010000001">
    <property type="protein sequence ID" value="KAJ8048225.1"/>
    <property type="molecule type" value="Genomic_DNA"/>
</dbReference>
<dbReference type="Proteomes" id="UP001152320">
    <property type="component" value="Chromosome 1"/>
</dbReference>
<dbReference type="Pfam" id="PF20231">
    <property type="entry name" value="DUF6589"/>
    <property type="match status" value="1"/>
</dbReference>
<feature type="region of interest" description="Disordered" evidence="1">
    <location>
        <begin position="328"/>
        <end position="351"/>
    </location>
</feature>
<organism evidence="3 4">
    <name type="scientific">Holothuria leucospilota</name>
    <name type="common">Black long sea cucumber</name>
    <name type="synonym">Mertensiothuria leucospilota</name>
    <dbReference type="NCBI Taxonomy" id="206669"/>
    <lineage>
        <taxon>Eukaryota</taxon>
        <taxon>Metazoa</taxon>
        <taxon>Echinodermata</taxon>
        <taxon>Eleutherozoa</taxon>
        <taxon>Echinozoa</taxon>
        <taxon>Holothuroidea</taxon>
        <taxon>Aspidochirotacea</taxon>
        <taxon>Aspidochirotida</taxon>
        <taxon>Holothuriidae</taxon>
        <taxon>Holothuria</taxon>
    </lineage>
</organism>
<keyword evidence="4" id="KW-1185">Reference proteome</keyword>
<evidence type="ECO:0000259" key="2">
    <source>
        <dbReference type="Pfam" id="PF20231"/>
    </source>
</evidence>
<dbReference type="PANTHER" id="PTHR47018">
    <property type="entry name" value="CXC DOMAIN-CONTAINING PROTEIN-RELATED"/>
    <property type="match status" value="1"/>
</dbReference>